<dbReference type="RefSeq" id="WP_074841018.1">
    <property type="nucleotide sequence ID" value="NZ_FOSF01000037.1"/>
</dbReference>
<keyword evidence="2" id="KW-1185">Reference proteome</keyword>
<proteinExistence type="predicted"/>
<organism evidence="1 2">
    <name type="scientific">Succinivibrio dextrinosolvens</name>
    <dbReference type="NCBI Taxonomy" id="83771"/>
    <lineage>
        <taxon>Bacteria</taxon>
        <taxon>Pseudomonadati</taxon>
        <taxon>Pseudomonadota</taxon>
        <taxon>Gammaproteobacteria</taxon>
        <taxon>Aeromonadales</taxon>
        <taxon>Succinivibrionaceae</taxon>
        <taxon>Succinivibrio</taxon>
    </lineage>
</organism>
<name>A0A662ZAC1_9GAMM</name>
<dbReference type="Proteomes" id="UP000243374">
    <property type="component" value="Unassembled WGS sequence"/>
</dbReference>
<evidence type="ECO:0000313" key="1">
    <source>
        <dbReference type="EMBL" id="SFK20641.1"/>
    </source>
</evidence>
<reference evidence="1 2" key="1">
    <citation type="submission" date="2016-10" db="EMBL/GenBank/DDBJ databases">
        <authorList>
            <person name="Varghese N."/>
            <person name="Submissions S."/>
        </authorList>
    </citation>
    <scope>NUCLEOTIDE SEQUENCE [LARGE SCALE GENOMIC DNA]</scope>
    <source>
        <strain evidence="1 2">22B</strain>
    </source>
</reference>
<dbReference type="AlphaFoldDB" id="A0A662ZAC1"/>
<accession>A0A662ZAC1</accession>
<dbReference type="EMBL" id="FOSF01000037">
    <property type="protein sequence ID" value="SFK20641.1"/>
    <property type="molecule type" value="Genomic_DNA"/>
</dbReference>
<gene>
    <name evidence="1" type="ORF">SAMN04487865_103719</name>
</gene>
<sequence>MESSNGELVTDYYVKFGKFIYKHVHPVKDYLKGKKYRWIKPKKCWVEDVFDRYSENIDDISEEQALEIAGVSHW</sequence>
<protein>
    <submittedName>
        <fullName evidence="1">Uncharacterized protein</fullName>
    </submittedName>
</protein>
<evidence type="ECO:0000313" key="2">
    <source>
        <dbReference type="Proteomes" id="UP000243374"/>
    </source>
</evidence>